<organism evidence="2 3">
    <name type="scientific">Kwoniella shivajii</name>
    <dbReference type="NCBI Taxonomy" id="564305"/>
    <lineage>
        <taxon>Eukaryota</taxon>
        <taxon>Fungi</taxon>
        <taxon>Dikarya</taxon>
        <taxon>Basidiomycota</taxon>
        <taxon>Agaricomycotina</taxon>
        <taxon>Tremellomycetes</taxon>
        <taxon>Tremellales</taxon>
        <taxon>Cryptococcaceae</taxon>
        <taxon>Kwoniella</taxon>
    </lineage>
</organism>
<dbReference type="RefSeq" id="XP_062790728.1">
    <property type="nucleotide sequence ID" value="XM_062934677.1"/>
</dbReference>
<keyword evidence="3" id="KW-1185">Reference proteome</keyword>
<proteinExistence type="predicted"/>
<feature type="compositionally biased region" description="Low complexity" evidence="1">
    <location>
        <begin position="121"/>
        <end position="134"/>
    </location>
</feature>
<name>A0ABZ1CW51_9TREE</name>
<feature type="compositionally biased region" description="Basic and acidic residues" evidence="1">
    <location>
        <begin position="58"/>
        <end position="67"/>
    </location>
</feature>
<sequence>MANTRPYTREELKGLRRANLQNLFKIHNLKGANGTNSVLIDSLVDYFSSQPYHTAHPSSEREKERSTISKSVNGGGKVESRYRNIPSNTSRPPVKGRVVSIPSAPIRRPTERKQTSAQNNTQAALKKSTTTATAIPERLTEDVIMDERIIEPIQSDSPLAPAPTQQEISITNQRSLPTPPASSSSHSSMSRNQVEALLSANDAKWQAKLEAQQEALVEMLERKLNEKTEKLLLEISQLRDQCNRLTTAGSSKTATNLESGSTRTWSPWEGRAVSQPISGPSNPYVHSLLGKRSSTHPEEDDNERSEAKRVRFNGSRLGAIDHSNESQPRTPSPQKSSAFGPDYFANPSLTPLPAQSSLIPRTPSPSRQGTAADHSQTPKLPNEWQGDGDVDVDVDGDEGSLSPSEDASEEQRTPMGGVGMIPHFSTTPEPPTRRPISPTMVMERSVSASSDRFTPGRMINTNSTPSNPTLTEERRRSEHMEGIPLSTVTDLERIDEIDETNNSNRKLISPNGQLNFPTIKPIPRLSGLGTPSKYQLPKSPAHHQHHQRVPSLLAAPLLVSRNSRAESELPTLRVPSTRGLSPPPRPRSANAIHGASTPPRTMFPLNLPEPDIGSERIRSASADYMHVAMHGLEDDLDFDDDSLLHPSSNAMATTTSLHNNQTSWLGTSTKQKQKQNELPTPGHRTLLGTERYNDKRFGDIPVSFPSSGIWESPNSRETLMPPTPF</sequence>
<dbReference type="Proteomes" id="UP001329825">
    <property type="component" value="Chromosome 3"/>
</dbReference>
<feature type="compositionally biased region" description="Acidic residues" evidence="1">
    <location>
        <begin position="386"/>
        <end position="398"/>
    </location>
</feature>
<accession>A0ABZ1CW51</accession>
<feature type="compositionally biased region" description="Polar residues" evidence="1">
    <location>
        <begin position="246"/>
        <end position="265"/>
    </location>
</feature>
<feature type="region of interest" description="Disordered" evidence="1">
    <location>
        <begin position="448"/>
        <end position="478"/>
    </location>
</feature>
<feature type="region of interest" description="Disordered" evidence="1">
    <location>
        <begin position="52"/>
        <end position="140"/>
    </location>
</feature>
<feature type="compositionally biased region" description="Low complexity" evidence="1">
    <location>
        <begin position="181"/>
        <end position="190"/>
    </location>
</feature>
<evidence type="ECO:0000256" key="1">
    <source>
        <dbReference type="SAM" id="MobiDB-lite"/>
    </source>
</evidence>
<evidence type="ECO:0008006" key="4">
    <source>
        <dbReference type="Google" id="ProtNLM"/>
    </source>
</evidence>
<feature type="region of interest" description="Disordered" evidence="1">
    <location>
        <begin position="246"/>
        <end position="436"/>
    </location>
</feature>
<feature type="region of interest" description="Disordered" evidence="1">
    <location>
        <begin position="666"/>
        <end position="725"/>
    </location>
</feature>
<reference evidence="2 3" key="1">
    <citation type="submission" date="2024-01" db="EMBL/GenBank/DDBJ databases">
        <title>Comparative genomics of Cryptococcus and Kwoniella reveals pathogenesis evolution and contrasting modes of karyotype evolution via chromosome fusion or intercentromeric recombination.</title>
        <authorList>
            <person name="Coelho M.A."/>
            <person name="David-Palma M."/>
            <person name="Shea T."/>
            <person name="Bowers K."/>
            <person name="McGinley-Smith S."/>
            <person name="Mohammad A.W."/>
            <person name="Gnirke A."/>
            <person name="Yurkov A.M."/>
            <person name="Nowrousian M."/>
            <person name="Sun S."/>
            <person name="Cuomo C.A."/>
            <person name="Heitman J."/>
        </authorList>
    </citation>
    <scope>NUCLEOTIDE SEQUENCE [LARGE SCALE GENOMIC DNA]</scope>
    <source>
        <strain evidence="2">CBS 11374</strain>
    </source>
</reference>
<dbReference type="EMBL" id="CP141883">
    <property type="protein sequence ID" value="WRT65988.1"/>
    <property type="molecule type" value="Genomic_DNA"/>
</dbReference>
<evidence type="ECO:0000313" key="2">
    <source>
        <dbReference type="EMBL" id="WRT65988.1"/>
    </source>
</evidence>
<dbReference type="GeneID" id="87955070"/>
<gene>
    <name evidence="2" type="ORF">IL334_002939</name>
</gene>
<evidence type="ECO:0000313" key="3">
    <source>
        <dbReference type="Proteomes" id="UP001329825"/>
    </source>
</evidence>
<protein>
    <recommendedName>
        <fullName evidence="4">SAP domain-containing protein</fullName>
    </recommendedName>
</protein>
<feature type="region of interest" description="Disordered" evidence="1">
    <location>
        <begin position="564"/>
        <end position="588"/>
    </location>
</feature>
<feature type="compositionally biased region" description="Polar residues" evidence="1">
    <location>
        <begin position="325"/>
        <end position="337"/>
    </location>
</feature>
<feature type="compositionally biased region" description="Polar residues" evidence="1">
    <location>
        <begin position="347"/>
        <end position="379"/>
    </location>
</feature>
<feature type="compositionally biased region" description="Low complexity" evidence="1">
    <location>
        <begin position="460"/>
        <end position="469"/>
    </location>
</feature>
<feature type="region of interest" description="Disordered" evidence="1">
    <location>
        <begin position="170"/>
        <end position="192"/>
    </location>
</feature>